<feature type="domain" description="Photosynthesis system II assembly factor Ycf48/Hcf136-like" evidence="4">
    <location>
        <begin position="137"/>
        <end position="281"/>
    </location>
</feature>
<keyword evidence="3" id="KW-0732">Signal</keyword>
<evidence type="ECO:0000259" key="4">
    <source>
        <dbReference type="Pfam" id="PF14870"/>
    </source>
</evidence>
<keyword evidence="1" id="KW-0602">Photosynthesis</keyword>
<dbReference type="InterPro" id="IPR028203">
    <property type="entry name" value="PSII_CF48-like_dom"/>
</dbReference>
<dbReference type="Pfam" id="PF14870">
    <property type="entry name" value="PSII_BNR"/>
    <property type="match status" value="2"/>
</dbReference>
<dbReference type="AlphaFoldDB" id="A0A970B573"/>
<evidence type="ECO:0000313" key="5">
    <source>
        <dbReference type="EMBL" id="NKF21398.1"/>
    </source>
</evidence>
<evidence type="ECO:0000256" key="2">
    <source>
        <dbReference type="ARBA" id="ARBA00023276"/>
    </source>
</evidence>
<feature type="chain" id="PRO_5037375840" description="Photosynthesis system II assembly factor Ycf48/Hcf136-like domain-containing protein" evidence="3">
    <location>
        <begin position="26"/>
        <end position="335"/>
    </location>
</feature>
<dbReference type="Proteomes" id="UP000653472">
    <property type="component" value="Unassembled WGS sequence"/>
</dbReference>
<dbReference type="CDD" id="cd15482">
    <property type="entry name" value="Sialidase_non-viral"/>
    <property type="match status" value="1"/>
</dbReference>
<dbReference type="RefSeq" id="WP_168146669.1">
    <property type="nucleotide sequence ID" value="NZ_JAAVXB010000002.1"/>
</dbReference>
<reference evidence="5" key="1">
    <citation type="submission" date="2020-03" db="EMBL/GenBank/DDBJ databases">
        <title>Solimonas marina sp. nov., isolated from deep seawater of the Pacific Ocean.</title>
        <authorList>
            <person name="Liu X."/>
            <person name="Lai Q."/>
            <person name="Sun F."/>
            <person name="Gai Y."/>
            <person name="Li G."/>
            <person name="Shao Z."/>
        </authorList>
    </citation>
    <scope>NUCLEOTIDE SEQUENCE</scope>
    <source>
        <strain evidence="5">C16B3</strain>
    </source>
</reference>
<protein>
    <recommendedName>
        <fullName evidence="4">Photosynthesis system II assembly factor Ycf48/Hcf136-like domain-containing protein</fullName>
    </recommendedName>
</protein>
<dbReference type="SUPFAM" id="SSF110296">
    <property type="entry name" value="Oligoxyloglucan reducing end-specific cellobiohydrolase"/>
    <property type="match status" value="1"/>
</dbReference>
<gene>
    <name evidence="5" type="ORF">G7Y82_03640</name>
</gene>
<keyword evidence="2" id="KW-0604">Photosystem II</keyword>
<dbReference type="EMBL" id="JAAVXB010000002">
    <property type="protein sequence ID" value="NKF21398.1"/>
    <property type="molecule type" value="Genomic_DNA"/>
</dbReference>
<dbReference type="GO" id="GO:0009523">
    <property type="term" value="C:photosystem II"/>
    <property type="evidence" value="ECO:0007669"/>
    <property type="project" value="UniProtKB-KW"/>
</dbReference>
<organism evidence="5 6">
    <name type="scientific">Solimonas marina</name>
    <dbReference type="NCBI Taxonomy" id="2714601"/>
    <lineage>
        <taxon>Bacteria</taxon>
        <taxon>Pseudomonadati</taxon>
        <taxon>Pseudomonadota</taxon>
        <taxon>Gammaproteobacteria</taxon>
        <taxon>Nevskiales</taxon>
        <taxon>Nevskiaceae</taxon>
        <taxon>Solimonas</taxon>
    </lineage>
</organism>
<dbReference type="PANTHER" id="PTHR47199">
    <property type="entry name" value="PHOTOSYSTEM II STABILITY/ASSEMBLY FACTOR HCF136, CHLOROPLASTIC"/>
    <property type="match status" value="1"/>
</dbReference>
<proteinExistence type="predicted"/>
<comment type="caution">
    <text evidence="5">The sequence shown here is derived from an EMBL/GenBank/DDBJ whole genome shotgun (WGS) entry which is preliminary data.</text>
</comment>
<name>A0A970B573_9GAMM</name>
<evidence type="ECO:0000313" key="6">
    <source>
        <dbReference type="Proteomes" id="UP000653472"/>
    </source>
</evidence>
<feature type="domain" description="Photosynthesis system II assembly factor Ycf48/Hcf136-like" evidence="4">
    <location>
        <begin position="80"/>
        <end position="132"/>
    </location>
</feature>
<evidence type="ECO:0000256" key="3">
    <source>
        <dbReference type="SAM" id="SignalP"/>
    </source>
</evidence>
<accession>A0A970B573</accession>
<evidence type="ECO:0000256" key="1">
    <source>
        <dbReference type="ARBA" id="ARBA00022531"/>
    </source>
</evidence>
<dbReference type="InterPro" id="IPR015943">
    <property type="entry name" value="WD40/YVTN_repeat-like_dom_sf"/>
</dbReference>
<dbReference type="PANTHER" id="PTHR47199:SF2">
    <property type="entry name" value="PHOTOSYSTEM II STABILITY_ASSEMBLY FACTOR HCF136, CHLOROPLASTIC"/>
    <property type="match status" value="1"/>
</dbReference>
<dbReference type="Gene3D" id="2.130.10.10">
    <property type="entry name" value="YVTN repeat-like/Quinoprotein amine dehydrogenase"/>
    <property type="match status" value="2"/>
</dbReference>
<feature type="signal peptide" evidence="3">
    <location>
        <begin position="1"/>
        <end position="25"/>
    </location>
</feature>
<keyword evidence="6" id="KW-1185">Reference proteome</keyword>
<sequence length="335" mass="35115">MKVRRTWRTAGALLLGLLAGGSAWAQSEGGDGADAAKPLIKPRTSEIMPRTPESLLLSITNTGKHLLAVGERGAVIVSNDGKNWAQVQIPTRATMTTVAFADPDHGWAAGHDAAIVHTEDGGRTWALQNFDPELEKPILALLALDAQHCIAIGAYGLMLETQDGGATWKDVDTHGFDEDELHLNSIAKLNNGDLFIAGEQGLMAISTDSGVTWQKLESPYDGSFFGSLPHGEKGAMAFGLRGNIYETDDARSGPWKQLDSGTVASMFGGKAMPDGSDVLVGLNGVIARVATDGTVTLLRSPAGTPLSDVVPYGDDQFIAVGESGIQPIAGKASGE</sequence>
<dbReference type="GO" id="GO:0015979">
    <property type="term" value="P:photosynthesis"/>
    <property type="evidence" value="ECO:0007669"/>
    <property type="project" value="UniProtKB-KW"/>
</dbReference>